<feature type="transmembrane region" description="Helical" evidence="6">
    <location>
        <begin position="43"/>
        <end position="63"/>
    </location>
</feature>
<evidence type="ECO:0000256" key="3">
    <source>
        <dbReference type="ARBA" id="ARBA00022692"/>
    </source>
</evidence>
<proteinExistence type="predicted"/>
<keyword evidence="2" id="KW-1003">Cell membrane</keyword>
<dbReference type="Gene3D" id="1.10.357.140">
    <property type="entry name" value="UbiA prenyltransferase"/>
    <property type="match status" value="1"/>
</dbReference>
<dbReference type="InterPro" id="IPR000537">
    <property type="entry name" value="UbiA_prenyltransferase"/>
</dbReference>
<comment type="caution">
    <text evidence="7">The sequence shown here is derived from an EMBL/GenBank/DDBJ whole genome shotgun (WGS) entry which is preliminary data.</text>
</comment>
<keyword evidence="4 6" id="KW-1133">Transmembrane helix</keyword>
<dbReference type="PANTHER" id="PTHR42723:SF1">
    <property type="entry name" value="CHLOROPHYLL SYNTHASE, CHLOROPLASTIC"/>
    <property type="match status" value="1"/>
</dbReference>
<evidence type="ECO:0000313" key="8">
    <source>
        <dbReference type="Proteomes" id="UP000309215"/>
    </source>
</evidence>
<dbReference type="InterPro" id="IPR050475">
    <property type="entry name" value="Prenyltransferase_related"/>
</dbReference>
<comment type="subcellular location">
    <subcellularLocation>
        <location evidence="1">Membrane</location>
        <topology evidence="1">Multi-pass membrane protein</topology>
    </subcellularLocation>
</comment>
<evidence type="ECO:0000256" key="5">
    <source>
        <dbReference type="ARBA" id="ARBA00023136"/>
    </source>
</evidence>
<feature type="transmembrane region" description="Helical" evidence="6">
    <location>
        <begin position="244"/>
        <end position="263"/>
    </location>
</feature>
<dbReference type="OrthoDB" id="8859638at2"/>
<keyword evidence="5 6" id="KW-0472">Membrane</keyword>
<evidence type="ECO:0000313" key="7">
    <source>
        <dbReference type="EMBL" id="TKD11819.1"/>
    </source>
</evidence>
<dbReference type="Proteomes" id="UP000309215">
    <property type="component" value="Unassembled WGS sequence"/>
</dbReference>
<evidence type="ECO:0008006" key="9">
    <source>
        <dbReference type="Google" id="ProtNLM"/>
    </source>
</evidence>
<dbReference type="Pfam" id="PF01040">
    <property type="entry name" value="UbiA"/>
    <property type="match status" value="1"/>
</dbReference>
<dbReference type="EMBL" id="SSMQ01000005">
    <property type="protein sequence ID" value="TKD11819.1"/>
    <property type="molecule type" value="Genomic_DNA"/>
</dbReference>
<keyword evidence="8" id="KW-1185">Reference proteome</keyword>
<name>A0A4U1JGX7_9BACT</name>
<gene>
    <name evidence="7" type="ORF">E8A74_06720</name>
</gene>
<sequence>MNQLATRTRPFLGTLRLSRVEEFYGNTIALVALGTLFNPRLSAADIALLFMGNLLLTIFAFAINDVEDAEDDSKDAQKVVRNPICARLLTQGQALVLSWLSVLVGLALLWPFGGRVLLLGTVNVALGFLYSYKRVRLKAMPFIDLVSHGLFLGTLQFLTVAYARAPELPRSAALGAVFICTISMAGDLWNEIRDFEVDRKTGIRNTASVLDVRRIEPMLPHLFVWPSVGVASLVLLNLSGTQRLVVGLAVAVLSLVFVLLPSGRKKRMVTDQAQWLAALAGLMLLVICRVTSTVP</sequence>
<dbReference type="AlphaFoldDB" id="A0A4U1JGX7"/>
<keyword evidence="3 6" id="KW-0812">Transmembrane</keyword>
<dbReference type="PANTHER" id="PTHR42723">
    <property type="entry name" value="CHLOROPHYLL SYNTHASE"/>
    <property type="match status" value="1"/>
</dbReference>
<evidence type="ECO:0000256" key="1">
    <source>
        <dbReference type="ARBA" id="ARBA00004141"/>
    </source>
</evidence>
<feature type="transmembrane region" description="Helical" evidence="6">
    <location>
        <begin position="222"/>
        <end position="238"/>
    </location>
</feature>
<reference evidence="7 8" key="1">
    <citation type="submission" date="2019-04" db="EMBL/GenBank/DDBJ databases">
        <authorList>
            <person name="Li Y."/>
            <person name="Wang J."/>
        </authorList>
    </citation>
    <scope>NUCLEOTIDE SEQUENCE [LARGE SCALE GENOMIC DNA]</scope>
    <source>
        <strain evidence="7 8">DSM 14668</strain>
    </source>
</reference>
<feature type="transmembrane region" description="Helical" evidence="6">
    <location>
        <begin position="116"/>
        <end position="133"/>
    </location>
</feature>
<accession>A0A4U1JGX7</accession>
<feature type="transmembrane region" description="Helical" evidence="6">
    <location>
        <begin position="275"/>
        <end position="292"/>
    </location>
</feature>
<evidence type="ECO:0000256" key="4">
    <source>
        <dbReference type="ARBA" id="ARBA00022989"/>
    </source>
</evidence>
<evidence type="ECO:0000256" key="2">
    <source>
        <dbReference type="ARBA" id="ARBA00022475"/>
    </source>
</evidence>
<protein>
    <recommendedName>
        <fullName evidence="9">Prenyltransferase</fullName>
    </recommendedName>
</protein>
<organism evidence="7 8">
    <name type="scientific">Polyangium fumosum</name>
    <dbReference type="NCBI Taxonomy" id="889272"/>
    <lineage>
        <taxon>Bacteria</taxon>
        <taxon>Pseudomonadati</taxon>
        <taxon>Myxococcota</taxon>
        <taxon>Polyangia</taxon>
        <taxon>Polyangiales</taxon>
        <taxon>Polyangiaceae</taxon>
        <taxon>Polyangium</taxon>
    </lineage>
</organism>
<dbReference type="GO" id="GO:0016765">
    <property type="term" value="F:transferase activity, transferring alkyl or aryl (other than methyl) groups"/>
    <property type="evidence" value="ECO:0007669"/>
    <property type="project" value="InterPro"/>
</dbReference>
<evidence type="ECO:0000256" key="6">
    <source>
        <dbReference type="SAM" id="Phobius"/>
    </source>
</evidence>
<dbReference type="GO" id="GO:0016020">
    <property type="term" value="C:membrane"/>
    <property type="evidence" value="ECO:0007669"/>
    <property type="project" value="UniProtKB-SubCell"/>
</dbReference>
<dbReference type="InterPro" id="IPR044878">
    <property type="entry name" value="UbiA_sf"/>
</dbReference>